<organism evidence="2 3">
    <name type="scientific">Mesoflavibacter profundi</name>
    <dbReference type="NCBI Taxonomy" id="2708110"/>
    <lineage>
        <taxon>Bacteria</taxon>
        <taxon>Pseudomonadati</taxon>
        <taxon>Bacteroidota</taxon>
        <taxon>Flavobacteriia</taxon>
        <taxon>Flavobacteriales</taxon>
        <taxon>Flavobacteriaceae</taxon>
        <taxon>Mesoflavibacter</taxon>
    </lineage>
</organism>
<gene>
    <name evidence="2" type="ORF">OOZ35_06740</name>
</gene>
<dbReference type="Pfam" id="PF13524">
    <property type="entry name" value="Glyco_trans_1_2"/>
    <property type="match status" value="1"/>
</dbReference>
<evidence type="ECO:0000313" key="3">
    <source>
        <dbReference type="Proteomes" id="UP001149142"/>
    </source>
</evidence>
<accession>A0ABT4RZK9</accession>
<dbReference type="GO" id="GO:0016757">
    <property type="term" value="F:glycosyltransferase activity"/>
    <property type="evidence" value="ECO:0007669"/>
    <property type="project" value="UniProtKB-KW"/>
</dbReference>
<sequence length="381" mass="43804">MKILLIGEYSRLHNSLKEGLQHLGHDVTLISTGDGMKQFPSDILLKSKIKSNWFLKKLNNLLIRSFGVNAIQIEYNFRLNTFKDKLTNYDVVQLINEDPLGLAPKSNYTFLEFIFKHNSKTFLLCCGEDYTTVNYFLNPENGYSVLTPYLADKSLKNRFQFSLKYISEAYKKSHDLIYRSINGVICSDIDYSRAFSNNSKYLGLIPNPINTSLFETNTVEQPNNTITIFHGINTHSSIKKGSVFFTEALKIIKENYKEKVTIIETKNLPYKTYINSYNKADIVLDQVYSYDQGYNALEAMAKGKVVFTGAEQEWLQHYNLTSNTVAINALADVSYLVEQLEWLINNPTTIKTIGNNAKDFIKTHHNYITIANRYLTTWKDN</sequence>
<keyword evidence="2" id="KW-0808">Transferase</keyword>
<keyword evidence="3" id="KW-1185">Reference proteome</keyword>
<dbReference type="InterPro" id="IPR055259">
    <property type="entry name" value="YkvP/CgeB_Glyco_trans-like"/>
</dbReference>
<name>A0ABT4RZK9_9FLAO</name>
<protein>
    <submittedName>
        <fullName evidence="2">Glycosyltransferase</fullName>
        <ecNumber evidence="2">2.4.-.-</ecNumber>
    </submittedName>
</protein>
<dbReference type="SUPFAM" id="SSF53756">
    <property type="entry name" value="UDP-Glycosyltransferase/glycogen phosphorylase"/>
    <property type="match status" value="1"/>
</dbReference>
<dbReference type="RefSeq" id="WP_106688277.1">
    <property type="nucleotide sequence ID" value="NZ_CAXQEU010000005.1"/>
</dbReference>
<reference evidence="2" key="1">
    <citation type="submission" date="2022-11" db="EMBL/GenBank/DDBJ databases">
        <title>Refractory cell wall polysaccharides provide important carbon source for microbial heterotrophs in the hadal ocean.</title>
        <authorList>
            <person name="Zhu X."/>
        </authorList>
    </citation>
    <scope>NUCLEOTIDE SEQUENCE</scope>
    <source>
        <strain evidence="2">MTRN7</strain>
    </source>
</reference>
<comment type="caution">
    <text evidence="2">The sequence shown here is derived from an EMBL/GenBank/DDBJ whole genome shotgun (WGS) entry which is preliminary data.</text>
</comment>
<feature type="domain" description="Spore protein YkvP/CgeB glycosyl transferase-like" evidence="1">
    <location>
        <begin position="254"/>
        <end position="375"/>
    </location>
</feature>
<dbReference type="EMBL" id="JAPFGC010000002">
    <property type="protein sequence ID" value="MDA0177185.1"/>
    <property type="molecule type" value="Genomic_DNA"/>
</dbReference>
<dbReference type="EC" id="2.4.-.-" evidence="2"/>
<evidence type="ECO:0000313" key="2">
    <source>
        <dbReference type="EMBL" id="MDA0177185.1"/>
    </source>
</evidence>
<keyword evidence="2" id="KW-0328">Glycosyltransferase</keyword>
<proteinExistence type="predicted"/>
<dbReference type="Proteomes" id="UP001149142">
    <property type="component" value="Unassembled WGS sequence"/>
</dbReference>
<dbReference type="Gene3D" id="3.40.50.2000">
    <property type="entry name" value="Glycogen Phosphorylase B"/>
    <property type="match status" value="1"/>
</dbReference>
<evidence type="ECO:0000259" key="1">
    <source>
        <dbReference type="Pfam" id="PF13524"/>
    </source>
</evidence>